<keyword evidence="6" id="KW-1185">Reference proteome</keyword>
<dbReference type="EMBL" id="CH981527">
    <property type="protein sequence ID" value="EDK45404.1"/>
    <property type="molecule type" value="Genomic_DNA"/>
</dbReference>
<evidence type="ECO:0000256" key="2">
    <source>
        <dbReference type="PROSITE-ProRule" id="PRU00703"/>
    </source>
</evidence>
<dbReference type="SMART" id="SM00116">
    <property type="entry name" value="CBS"/>
    <property type="match status" value="3"/>
</dbReference>
<dbReference type="InterPro" id="IPR051462">
    <property type="entry name" value="CBS_domain-containing"/>
</dbReference>
<reference evidence="5 6" key="1">
    <citation type="journal article" date="2009" name="Nature">
        <title>Evolution of pathogenicity and sexual reproduction in eight Candida genomes.</title>
        <authorList>
            <person name="Butler G."/>
            <person name="Rasmussen M.D."/>
            <person name="Lin M.F."/>
            <person name="Santos M.A."/>
            <person name="Sakthikumar S."/>
            <person name="Munro C.A."/>
            <person name="Rheinbay E."/>
            <person name="Grabherr M."/>
            <person name="Forche A."/>
            <person name="Reedy J.L."/>
            <person name="Agrafioti I."/>
            <person name="Arnaud M.B."/>
            <person name="Bates S."/>
            <person name="Brown A.J."/>
            <person name="Brunke S."/>
            <person name="Costanzo M.C."/>
            <person name="Fitzpatrick D.A."/>
            <person name="de Groot P.W."/>
            <person name="Harris D."/>
            <person name="Hoyer L.L."/>
            <person name="Hube B."/>
            <person name="Klis F.M."/>
            <person name="Kodira C."/>
            <person name="Lennard N."/>
            <person name="Logue M.E."/>
            <person name="Martin R."/>
            <person name="Neiman A.M."/>
            <person name="Nikolaou E."/>
            <person name="Quail M.A."/>
            <person name="Quinn J."/>
            <person name="Santos M.C."/>
            <person name="Schmitzberger F.F."/>
            <person name="Sherlock G."/>
            <person name="Shah P."/>
            <person name="Silverstein K.A."/>
            <person name="Skrzypek M.S."/>
            <person name="Soll D."/>
            <person name="Staggs R."/>
            <person name="Stansfield I."/>
            <person name="Stumpf M.P."/>
            <person name="Sudbery P.E."/>
            <person name="Srikantha T."/>
            <person name="Zeng Q."/>
            <person name="Berman J."/>
            <person name="Berriman M."/>
            <person name="Heitman J."/>
            <person name="Gow N.A."/>
            <person name="Lorenz M.C."/>
            <person name="Birren B.W."/>
            <person name="Kellis M."/>
            <person name="Cuomo C.A."/>
        </authorList>
    </citation>
    <scope>NUCLEOTIDE SEQUENCE [LARGE SCALE GENOMIC DNA]</scope>
    <source>
        <strain evidence="6">ATCC 11503 / BCRC 21390 / CBS 2605 / JCM 1781 / NBRC 1676 / NRRL YB-4239</strain>
    </source>
</reference>
<organism evidence="5 6">
    <name type="scientific">Lodderomyces elongisporus (strain ATCC 11503 / CBS 2605 / JCM 1781 / NBRC 1676 / NRRL YB-4239)</name>
    <name type="common">Yeast</name>
    <name type="synonym">Saccharomyces elongisporus</name>
    <dbReference type="NCBI Taxonomy" id="379508"/>
    <lineage>
        <taxon>Eukaryota</taxon>
        <taxon>Fungi</taxon>
        <taxon>Dikarya</taxon>
        <taxon>Ascomycota</taxon>
        <taxon>Saccharomycotina</taxon>
        <taxon>Pichiomycetes</taxon>
        <taxon>Debaryomycetaceae</taxon>
        <taxon>Candida/Lodderomyces clade</taxon>
        <taxon>Lodderomyces</taxon>
    </lineage>
</organism>
<dbReference type="SUPFAM" id="SSF54631">
    <property type="entry name" value="CBS-domain pair"/>
    <property type="match status" value="2"/>
</dbReference>
<sequence>MNLLRNQDSRKRQTKKDDAIRKRIEHDLSKKKKNGSYIARHKRPMPGTVLSLKPNEPITCKATATVYEVSQLMIARRENCVLVVGEEGDLMGIFTAKDLAFRVVGAGLNAGNVTINKIMTPNPICTMENNPASDALTLMVDKGFRHLPVKNELQQVVGILDITNCYAQQMEKLERMHNSSKKLYEALDSVQTEIGLKQHPQQVFEYFEKLRSKMNGPTLETVLDEQTAPIYVSVKATVLEATVLMKENNTTAVLVKDTNEELTGIFTSKDVVLRVIAAGLEPKQCSVVRVMTPQPDVANANLPIQQALRQMFNGHYLNLPVFCDGANSGNEDDVSGDIRKKRVCNIIGIVDVLKLTCSTLNQIKQLELDDFMPEALVDSHESLGPAWSKFWTELGNEDTISNHSEIVVDMDAMHNGEGVVNDAVNDSIVAENTRHIASTTASSTAAAAAVVTDAAATEAAPLHSHPEISPSDSVSRANSLTTRGSYRHSIGGPLSSRMLSTEDIMFVFKFRSPGHIGKVHRVALAYGDGIEKLKELIGAKLLAKDFEALGVNRSVKEGTYIVSYLDDENDIVSITSDYDLLECVRVNRKLGKEKADIYLSSLSNHIAINEARKCHKRNNRYFSSVMDSEYLLPSIIAILASSAVVGFTLSRR</sequence>
<feature type="domain" description="CBS" evidence="4">
    <location>
        <begin position="52"/>
        <end position="111"/>
    </location>
</feature>
<keyword evidence="1" id="KW-0677">Repeat</keyword>
<keyword evidence="2" id="KW-0129">CBS domain</keyword>
<keyword evidence="3" id="KW-0472">Membrane</keyword>
<dbReference type="SUPFAM" id="SSF54277">
    <property type="entry name" value="CAD &amp; PB1 domains"/>
    <property type="match status" value="1"/>
</dbReference>
<dbReference type="CDD" id="cd06409">
    <property type="entry name" value="PB1_MUG70"/>
    <property type="match status" value="1"/>
</dbReference>
<dbReference type="OrthoDB" id="418595at2759"/>
<dbReference type="Gene3D" id="3.10.580.10">
    <property type="entry name" value="CBS-domain"/>
    <property type="match status" value="2"/>
</dbReference>
<dbReference type="PANTHER" id="PTHR48108">
    <property type="entry name" value="CBS DOMAIN-CONTAINING PROTEIN CBSX2, CHLOROPLASTIC"/>
    <property type="match status" value="1"/>
</dbReference>
<evidence type="ECO:0000313" key="5">
    <source>
        <dbReference type="EMBL" id="EDK45404.1"/>
    </source>
</evidence>
<dbReference type="HOGENOM" id="CLU_009026_1_1_1"/>
<dbReference type="Pfam" id="PF00571">
    <property type="entry name" value="CBS"/>
    <property type="match status" value="3"/>
</dbReference>
<dbReference type="eggNOG" id="ENOG502QVK2">
    <property type="taxonomic scope" value="Eukaryota"/>
</dbReference>
<evidence type="ECO:0000313" key="6">
    <source>
        <dbReference type="Proteomes" id="UP000001996"/>
    </source>
</evidence>
<dbReference type="VEuPathDB" id="FungiDB:LELG_03583"/>
<keyword evidence="3" id="KW-0812">Transmembrane</keyword>
<name>A5E1U6_LODEL</name>
<dbReference type="STRING" id="379508.A5E1U6"/>
<dbReference type="InterPro" id="IPR046342">
    <property type="entry name" value="CBS_dom_sf"/>
</dbReference>
<dbReference type="InterPro" id="IPR000644">
    <property type="entry name" value="CBS_dom"/>
</dbReference>
<feature type="transmembrane region" description="Helical" evidence="3">
    <location>
        <begin position="630"/>
        <end position="649"/>
    </location>
</feature>
<feature type="domain" description="CBS" evidence="4">
    <location>
        <begin position="225"/>
        <end position="282"/>
    </location>
</feature>
<dbReference type="Pfam" id="PF00564">
    <property type="entry name" value="PB1"/>
    <property type="match status" value="1"/>
</dbReference>
<dbReference type="InterPro" id="IPR000270">
    <property type="entry name" value="PB1_dom"/>
</dbReference>
<proteinExistence type="predicted"/>
<evidence type="ECO:0000256" key="1">
    <source>
        <dbReference type="ARBA" id="ARBA00022737"/>
    </source>
</evidence>
<dbReference type="AlphaFoldDB" id="A5E1U6"/>
<evidence type="ECO:0000256" key="3">
    <source>
        <dbReference type="SAM" id="Phobius"/>
    </source>
</evidence>
<dbReference type="InParanoid" id="A5E1U6"/>
<dbReference type="PANTHER" id="PTHR48108:SF26">
    <property type="entry name" value="CBS DOMAIN-CONTAINING PROTEIN DDB_G0289609"/>
    <property type="match status" value="1"/>
</dbReference>
<protein>
    <recommendedName>
        <fullName evidence="4">CBS domain-containing protein</fullName>
    </recommendedName>
</protein>
<dbReference type="CDD" id="cd17781">
    <property type="entry name" value="CBS_pair_MUG70_1"/>
    <property type="match status" value="1"/>
</dbReference>
<dbReference type="CDD" id="cd17782">
    <property type="entry name" value="CBS_pair_MUG70_2"/>
    <property type="match status" value="1"/>
</dbReference>
<keyword evidence="3" id="KW-1133">Transmembrane helix</keyword>
<dbReference type="GeneID" id="5232711"/>
<accession>A5E1U6</accession>
<feature type="domain" description="CBS" evidence="4">
    <location>
        <begin position="119"/>
        <end position="175"/>
    </location>
</feature>
<dbReference type="Gene3D" id="3.10.20.90">
    <property type="entry name" value="Phosphatidylinositol 3-kinase Catalytic Subunit, Chain A, domain 1"/>
    <property type="match status" value="1"/>
</dbReference>
<dbReference type="KEGG" id="lel:PVL30_003069"/>
<dbReference type="PROSITE" id="PS51371">
    <property type="entry name" value="CBS"/>
    <property type="match status" value="3"/>
</dbReference>
<dbReference type="OMA" id="HMRIFSF"/>
<gene>
    <name evidence="5" type="ORF">LELG_03583</name>
</gene>
<dbReference type="Proteomes" id="UP000001996">
    <property type="component" value="Unassembled WGS sequence"/>
</dbReference>
<evidence type="ECO:0000259" key="4">
    <source>
        <dbReference type="PROSITE" id="PS51371"/>
    </source>
</evidence>